<dbReference type="PANTHER" id="PTHR30055:SF151">
    <property type="entry name" value="TRANSCRIPTIONAL REGULATORY PROTEIN"/>
    <property type="match status" value="1"/>
</dbReference>
<gene>
    <name evidence="7" type="ORF">GCM10009760_27290</name>
</gene>
<evidence type="ECO:0000256" key="1">
    <source>
        <dbReference type="ARBA" id="ARBA00023015"/>
    </source>
</evidence>
<keyword evidence="8" id="KW-1185">Reference proteome</keyword>
<dbReference type="InterPro" id="IPR004111">
    <property type="entry name" value="Repressor_TetR_C"/>
</dbReference>
<dbReference type="RefSeq" id="WP_344464458.1">
    <property type="nucleotide sequence ID" value="NZ_BAAANT010000012.1"/>
</dbReference>
<feature type="domain" description="HTH tetR-type" evidence="6">
    <location>
        <begin position="29"/>
        <end position="89"/>
    </location>
</feature>
<dbReference type="Pfam" id="PF00440">
    <property type="entry name" value="TetR_N"/>
    <property type="match status" value="1"/>
</dbReference>
<dbReference type="Pfam" id="PF02909">
    <property type="entry name" value="TetR_C_1"/>
    <property type="match status" value="1"/>
</dbReference>
<evidence type="ECO:0000256" key="4">
    <source>
        <dbReference type="PROSITE-ProRule" id="PRU00335"/>
    </source>
</evidence>
<organism evidence="7 8">
    <name type="scientific">Kitasatospora kazusensis</name>
    <dbReference type="NCBI Taxonomy" id="407974"/>
    <lineage>
        <taxon>Bacteria</taxon>
        <taxon>Bacillati</taxon>
        <taxon>Actinomycetota</taxon>
        <taxon>Actinomycetes</taxon>
        <taxon>Kitasatosporales</taxon>
        <taxon>Streptomycetaceae</taxon>
        <taxon>Kitasatospora</taxon>
    </lineage>
</organism>
<reference evidence="7 8" key="1">
    <citation type="journal article" date="2019" name="Int. J. Syst. Evol. Microbiol.">
        <title>The Global Catalogue of Microorganisms (GCM) 10K type strain sequencing project: providing services to taxonomists for standard genome sequencing and annotation.</title>
        <authorList>
            <consortium name="The Broad Institute Genomics Platform"/>
            <consortium name="The Broad Institute Genome Sequencing Center for Infectious Disease"/>
            <person name="Wu L."/>
            <person name="Ma J."/>
        </authorList>
    </citation>
    <scope>NUCLEOTIDE SEQUENCE [LARGE SCALE GENOMIC DNA]</scope>
    <source>
        <strain evidence="7 8">JCM 14560</strain>
    </source>
</reference>
<dbReference type="SUPFAM" id="SSF46689">
    <property type="entry name" value="Homeodomain-like"/>
    <property type="match status" value="1"/>
</dbReference>
<sequence>MTDDRTTGPEAPELIWLRPERTGRGPRPAHSRDSIAAAAVAIADAEGLDAASMRRVAAALGAGTMSLYNYVPKKEQLLDLMLDAVVGEYDLPAEPSGDPRDDLHLLLRQQLAALRRHTWVPRLVIGRPSLGPNGLRYTEYFLACLAGTDLSGAAKMEAMALLNGFLCQYAEWEHTTAAGGRWQADLVVYLQRVVVSGEYPQLAQAMAGGPAAEPPAPDAVFDRTLHRLISAVLTPEGPAPRV</sequence>
<dbReference type="InterPro" id="IPR036271">
    <property type="entry name" value="Tet_transcr_reg_TetR-rel_C_sf"/>
</dbReference>
<dbReference type="InterPro" id="IPR050109">
    <property type="entry name" value="HTH-type_TetR-like_transc_reg"/>
</dbReference>
<evidence type="ECO:0000313" key="8">
    <source>
        <dbReference type="Proteomes" id="UP001422759"/>
    </source>
</evidence>
<dbReference type="SUPFAM" id="SSF48498">
    <property type="entry name" value="Tetracyclin repressor-like, C-terminal domain"/>
    <property type="match status" value="1"/>
</dbReference>
<accession>A0ABN2ZHF1</accession>
<feature type="region of interest" description="Disordered" evidence="5">
    <location>
        <begin position="1"/>
        <end position="31"/>
    </location>
</feature>
<name>A0ABN2ZHF1_9ACTN</name>
<proteinExistence type="predicted"/>
<dbReference type="Gene3D" id="1.10.357.10">
    <property type="entry name" value="Tetracycline Repressor, domain 2"/>
    <property type="match status" value="1"/>
</dbReference>
<dbReference type="PANTHER" id="PTHR30055">
    <property type="entry name" value="HTH-TYPE TRANSCRIPTIONAL REGULATOR RUTR"/>
    <property type="match status" value="1"/>
</dbReference>
<comment type="caution">
    <text evidence="7">The sequence shown here is derived from an EMBL/GenBank/DDBJ whole genome shotgun (WGS) entry which is preliminary data.</text>
</comment>
<dbReference type="PROSITE" id="PS50977">
    <property type="entry name" value="HTH_TETR_2"/>
    <property type="match status" value="1"/>
</dbReference>
<dbReference type="EMBL" id="BAAANT010000012">
    <property type="protein sequence ID" value="GAA2142279.1"/>
    <property type="molecule type" value="Genomic_DNA"/>
</dbReference>
<dbReference type="InterPro" id="IPR009057">
    <property type="entry name" value="Homeodomain-like_sf"/>
</dbReference>
<evidence type="ECO:0000313" key="7">
    <source>
        <dbReference type="EMBL" id="GAA2142279.1"/>
    </source>
</evidence>
<feature type="DNA-binding region" description="H-T-H motif" evidence="4">
    <location>
        <begin position="52"/>
        <end position="71"/>
    </location>
</feature>
<evidence type="ECO:0000256" key="3">
    <source>
        <dbReference type="ARBA" id="ARBA00023163"/>
    </source>
</evidence>
<evidence type="ECO:0000259" key="6">
    <source>
        <dbReference type="PROSITE" id="PS50977"/>
    </source>
</evidence>
<dbReference type="InterPro" id="IPR001647">
    <property type="entry name" value="HTH_TetR"/>
</dbReference>
<keyword evidence="2 4" id="KW-0238">DNA-binding</keyword>
<dbReference type="Gene3D" id="1.10.10.60">
    <property type="entry name" value="Homeodomain-like"/>
    <property type="match status" value="1"/>
</dbReference>
<dbReference type="Proteomes" id="UP001422759">
    <property type="component" value="Unassembled WGS sequence"/>
</dbReference>
<evidence type="ECO:0000256" key="5">
    <source>
        <dbReference type="SAM" id="MobiDB-lite"/>
    </source>
</evidence>
<evidence type="ECO:0000256" key="2">
    <source>
        <dbReference type="ARBA" id="ARBA00023125"/>
    </source>
</evidence>
<keyword evidence="1" id="KW-0805">Transcription regulation</keyword>
<protein>
    <submittedName>
        <fullName evidence="7">TetR/AcrR family transcriptional regulator C-terminal domain-containing protein</fullName>
    </submittedName>
</protein>
<keyword evidence="3" id="KW-0804">Transcription</keyword>